<evidence type="ECO:0000256" key="1">
    <source>
        <dbReference type="ARBA" id="ARBA00004974"/>
    </source>
</evidence>
<dbReference type="SUPFAM" id="SSF52518">
    <property type="entry name" value="Thiamin diphosphate-binding fold (THDP-binding)"/>
    <property type="match status" value="2"/>
</dbReference>
<dbReference type="InterPro" id="IPR012846">
    <property type="entry name" value="Acetolactate_synth_lsu"/>
</dbReference>
<reference evidence="15 16" key="2">
    <citation type="journal article" date="2014" name="PLoS ONE">
        <title>Evolution of mitochondria reconstructed from the energy metabolism of living bacteria.</title>
        <authorList>
            <person name="Degli Esposti M."/>
            <person name="Chouaia B."/>
            <person name="Comandatore F."/>
            <person name="Crotti E."/>
            <person name="Sassera D."/>
            <person name="Lievens P.M."/>
            <person name="Daffonchio D."/>
            <person name="Bandi C."/>
        </authorList>
    </citation>
    <scope>NUCLEOTIDE SEQUENCE [LARGE SCALE GENOMIC DNA]</scope>
    <source>
        <strain evidence="16">AM169</strain>
    </source>
</reference>
<evidence type="ECO:0000256" key="7">
    <source>
        <dbReference type="ARBA" id="ARBA00022723"/>
    </source>
</evidence>
<dbReference type="PANTHER" id="PTHR18968">
    <property type="entry name" value="THIAMINE PYROPHOSPHATE ENZYMES"/>
    <property type="match status" value="1"/>
</dbReference>
<comment type="similarity">
    <text evidence="3 11">Belongs to the TPP enzyme family.</text>
</comment>
<name>A0A7U7G5C7_9PROT</name>
<dbReference type="RefSeq" id="WP_043559188.1">
    <property type="nucleotide sequence ID" value="NZ_CBLY010000004.1"/>
</dbReference>
<dbReference type="GO" id="GO:0030976">
    <property type="term" value="F:thiamine pyrophosphate binding"/>
    <property type="evidence" value="ECO:0007669"/>
    <property type="project" value="UniProtKB-UniRule"/>
</dbReference>
<dbReference type="AlphaFoldDB" id="A0A7U7G5C7"/>
<dbReference type="EMBL" id="CBLY010000004">
    <property type="protein sequence ID" value="CDG33459.1"/>
    <property type="molecule type" value="Genomic_DNA"/>
</dbReference>
<dbReference type="GO" id="GO:0000287">
    <property type="term" value="F:magnesium ion binding"/>
    <property type="evidence" value="ECO:0007669"/>
    <property type="project" value="UniProtKB-UniRule"/>
</dbReference>
<comment type="cofactor">
    <cofactor evidence="11">
        <name>Mg(2+)</name>
        <dbReference type="ChEBI" id="CHEBI:18420"/>
    </cofactor>
    <text evidence="11">Binds 1 Mg(2+) ion per subunit.</text>
</comment>
<keyword evidence="9 11" id="KW-0786">Thiamine pyrophosphate</keyword>
<dbReference type="InterPro" id="IPR012001">
    <property type="entry name" value="Thiamin_PyroP_enz_TPP-bd_dom"/>
</dbReference>
<dbReference type="UniPathway" id="UPA00049">
    <property type="reaction ID" value="UER00059"/>
</dbReference>
<dbReference type="FunFam" id="3.40.50.1220:FF:000008">
    <property type="entry name" value="Acetolactate synthase"/>
    <property type="match status" value="1"/>
</dbReference>
<keyword evidence="8 11" id="KW-0460">Magnesium</keyword>
<dbReference type="FunFam" id="3.40.50.970:FF:000007">
    <property type="entry name" value="Acetolactate synthase"/>
    <property type="match status" value="1"/>
</dbReference>
<dbReference type="Gene3D" id="3.40.50.1220">
    <property type="entry name" value="TPP-binding domain"/>
    <property type="match status" value="1"/>
</dbReference>
<evidence type="ECO:0000256" key="6">
    <source>
        <dbReference type="ARBA" id="ARBA00022679"/>
    </source>
</evidence>
<comment type="cofactor">
    <cofactor evidence="11">
        <name>thiamine diphosphate</name>
        <dbReference type="ChEBI" id="CHEBI:58937"/>
    </cofactor>
    <text evidence="11">Binds 1 thiamine pyrophosphate per subunit.</text>
</comment>
<dbReference type="Pfam" id="PF00205">
    <property type="entry name" value="TPP_enzyme_M"/>
    <property type="match status" value="1"/>
</dbReference>
<keyword evidence="6 11" id="KW-0808">Transferase</keyword>
<evidence type="ECO:0000256" key="5">
    <source>
        <dbReference type="ARBA" id="ARBA00022605"/>
    </source>
</evidence>
<proteinExistence type="inferred from homology"/>
<dbReference type="GO" id="GO:0005948">
    <property type="term" value="C:acetolactate synthase complex"/>
    <property type="evidence" value="ECO:0007669"/>
    <property type="project" value="TreeGrafter"/>
</dbReference>
<dbReference type="InterPro" id="IPR039368">
    <property type="entry name" value="AHAS_TPP"/>
</dbReference>
<dbReference type="GO" id="GO:0050660">
    <property type="term" value="F:flavin adenine dinucleotide binding"/>
    <property type="evidence" value="ECO:0007669"/>
    <property type="project" value="InterPro"/>
</dbReference>
<keyword evidence="5 11" id="KW-0028">Amino-acid biosynthesis</keyword>
<dbReference type="Pfam" id="PF02776">
    <property type="entry name" value="TPP_enzyme_N"/>
    <property type="match status" value="1"/>
</dbReference>
<dbReference type="GO" id="GO:0003984">
    <property type="term" value="F:acetolactate synthase activity"/>
    <property type="evidence" value="ECO:0007669"/>
    <property type="project" value="UniProtKB-EC"/>
</dbReference>
<dbReference type="InterPro" id="IPR029061">
    <property type="entry name" value="THDP-binding"/>
</dbReference>
<feature type="domain" description="Thiamine pyrophosphate enzyme central" evidence="12">
    <location>
        <begin position="200"/>
        <end position="337"/>
    </location>
</feature>
<dbReference type="GO" id="GO:0009099">
    <property type="term" value="P:L-valine biosynthetic process"/>
    <property type="evidence" value="ECO:0007669"/>
    <property type="project" value="UniProtKB-UniPathway"/>
</dbReference>
<evidence type="ECO:0000256" key="2">
    <source>
        <dbReference type="ARBA" id="ARBA00005025"/>
    </source>
</evidence>
<evidence type="ECO:0000256" key="10">
    <source>
        <dbReference type="ARBA" id="ARBA00023304"/>
    </source>
</evidence>
<evidence type="ECO:0000259" key="12">
    <source>
        <dbReference type="Pfam" id="PF00205"/>
    </source>
</evidence>
<comment type="pathway">
    <text evidence="2 11">Amino-acid biosynthesis; L-valine biosynthesis; L-valine from pyruvate: step 1/4.</text>
</comment>
<evidence type="ECO:0000313" key="15">
    <source>
        <dbReference type="EMBL" id="CDG33459.1"/>
    </source>
</evidence>
<evidence type="ECO:0000259" key="14">
    <source>
        <dbReference type="Pfam" id="PF02776"/>
    </source>
</evidence>
<dbReference type="NCBIfam" id="TIGR00118">
    <property type="entry name" value="acolac_lg"/>
    <property type="match status" value="1"/>
</dbReference>
<comment type="pathway">
    <text evidence="1 11">Amino-acid biosynthesis; L-isoleucine biosynthesis; L-isoleucine from 2-oxobutanoate: step 1/4.</text>
</comment>
<evidence type="ECO:0000259" key="13">
    <source>
        <dbReference type="Pfam" id="PF02775"/>
    </source>
</evidence>
<dbReference type="Proteomes" id="UP000027590">
    <property type="component" value="Unassembled WGS sequence"/>
</dbReference>
<evidence type="ECO:0000256" key="11">
    <source>
        <dbReference type="RuleBase" id="RU003591"/>
    </source>
</evidence>
<dbReference type="CDD" id="cd07035">
    <property type="entry name" value="TPP_PYR_POX_like"/>
    <property type="match status" value="1"/>
</dbReference>
<evidence type="ECO:0000256" key="4">
    <source>
        <dbReference type="ARBA" id="ARBA00013145"/>
    </source>
</evidence>
<evidence type="ECO:0000313" key="16">
    <source>
        <dbReference type="Proteomes" id="UP000027590"/>
    </source>
</evidence>
<gene>
    <name evidence="15" type="ORF">SACS_0721</name>
</gene>
<reference evidence="15 16" key="1">
    <citation type="journal article" date="2014" name="Genome Biol. Evol.">
        <title>Acetic acid bacteria genomes reveal functional traits for adaptation to life in insect guts.</title>
        <authorList>
            <person name="Chouaia B."/>
            <person name="Gaiarsa S."/>
            <person name="Crotti E."/>
            <person name="Comandatore F."/>
            <person name="Degli Esposti M."/>
            <person name="Ricci I."/>
            <person name="Alma A."/>
            <person name="Favia G."/>
            <person name="Bandi C."/>
            <person name="Daffonchio D."/>
        </authorList>
    </citation>
    <scope>NUCLEOTIDE SEQUENCE [LARGE SCALE GENOMIC DNA]</scope>
    <source>
        <strain evidence="16">AM169</strain>
    </source>
</reference>
<dbReference type="UniPathway" id="UPA00047">
    <property type="reaction ID" value="UER00055"/>
</dbReference>
<dbReference type="InterPro" id="IPR011766">
    <property type="entry name" value="TPP_enzyme_TPP-bd"/>
</dbReference>
<comment type="caution">
    <text evidence="15">The sequence shown here is derived from an EMBL/GenBank/DDBJ whole genome shotgun (WGS) entry which is preliminary data.</text>
</comment>
<dbReference type="EC" id="2.2.1.6" evidence="4 11"/>
<accession>A0A7U7G5C7</accession>
<dbReference type="InterPro" id="IPR045229">
    <property type="entry name" value="TPP_enz"/>
</dbReference>
<evidence type="ECO:0000256" key="9">
    <source>
        <dbReference type="ARBA" id="ARBA00023052"/>
    </source>
</evidence>
<dbReference type="CDD" id="cd02015">
    <property type="entry name" value="TPP_AHAS"/>
    <property type="match status" value="1"/>
</dbReference>
<evidence type="ECO:0000256" key="8">
    <source>
        <dbReference type="ARBA" id="ARBA00022842"/>
    </source>
</evidence>
<dbReference type="SUPFAM" id="SSF52467">
    <property type="entry name" value="DHS-like NAD/FAD-binding domain"/>
    <property type="match status" value="1"/>
</dbReference>
<dbReference type="GO" id="GO:0009097">
    <property type="term" value="P:isoleucine biosynthetic process"/>
    <property type="evidence" value="ECO:0007669"/>
    <property type="project" value="UniProtKB-UniPathway"/>
</dbReference>
<comment type="catalytic activity">
    <reaction evidence="11">
        <text>2 pyruvate + H(+) = (2S)-2-acetolactate + CO2</text>
        <dbReference type="Rhea" id="RHEA:25249"/>
        <dbReference type="ChEBI" id="CHEBI:15361"/>
        <dbReference type="ChEBI" id="CHEBI:15378"/>
        <dbReference type="ChEBI" id="CHEBI:16526"/>
        <dbReference type="ChEBI" id="CHEBI:58476"/>
        <dbReference type="EC" id="2.2.1.6"/>
    </reaction>
</comment>
<dbReference type="InterPro" id="IPR012000">
    <property type="entry name" value="Thiamin_PyroP_enz_cen_dom"/>
</dbReference>
<keyword evidence="10 11" id="KW-0100">Branched-chain amino acid biosynthesis</keyword>
<feature type="domain" description="Thiamine pyrophosphate enzyme N-terminal TPP-binding" evidence="14">
    <location>
        <begin position="12"/>
        <end position="125"/>
    </location>
</feature>
<organism evidence="15 16">
    <name type="scientific">Parasaccharibacter apium</name>
    <dbReference type="NCBI Taxonomy" id="1510841"/>
    <lineage>
        <taxon>Bacteria</taxon>
        <taxon>Pseudomonadati</taxon>
        <taxon>Pseudomonadota</taxon>
        <taxon>Alphaproteobacteria</taxon>
        <taxon>Acetobacterales</taxon>
        <taxon>Acetobacteraceae</taxon>
        <taxon>Parasaccharibacter</taxon>
    </lineage>
</organism>
<evidence type="ECO:0000256" key="3">
    <source>
        <dbReference type="ARBA" id="ARBA00007812"/>
    </source>
</evidence>
<dbReference type="Gene3D" id="3.40.50.970">
    <property type="match status" value="2"/>
</dbReference>
<dbReference type="InterPro" id="IPR029035">
    <property type="entry name" value="DHS-like_NAD/FAD-binding_dom"/>
</dbReference>
<dbReference type="Pfam" id="PF02775">
    <property type="entry name" value="TPP_enzyme_C"/>
    <property type="match status" value="1"/>
</dbReference>
<keyword evidence="7 11" id="KW-0479">Metal-binding</keyword>
<protein>
    <recommendedName>
        <fullName evidence="4 11">Acetolactate synthase</fullName>
        <ecNumber evidence="4 11">2.2.1.6</ecNumber>
    </recommendedName>
</protein>
<feature type="domain" description="Thiamine pyrophosphate enzyme TPP-binding" evidence="13">
    <location>
        <begin position="403"/>
        <end position="550"/>
    </location>
</feature>
<sequence length="592" mass="63382">MPASEIAPMMATGAEVILRVLEEEGVDVIFGYPGGAVLPIYDALFKQKKIRHILVRHEQAATHAAEAYARSTGKVGVVLVTSGPGATNAVTGLMDAKMDSIPLVCLAGQVPVPLIGKDAFQEADMVGITRPATKKSVQVREAEALAPTIREAFALARSGRPGPVLVDLPKNITVSEAPLPPRPAEAAEEKATPALDAQAVSQAVEAMKKARKPLLYVGGGVINAGPEAAKLLRQLAEKTGFPVTSTLMGLGAYPSSSDHFLGMLGMHGAVEANMAAHDCDVLVALGARFDDRVTGRVDGFSPHSFKIQADIDPREFGKIIKVDVALKGDLKATLHALLEGWGDSAAPDLSGWWQEIDQWRAVDGFGFEQDRAATATIKPQYAISRLYEQVKASGRDCFVSTEVGQHQMWAAQHFGFDEPNHWLTSGGLGTMGYGLPAAVGAQIAHPDGLVIDIAGEASTLMNIQELGTIAQYRLPVKIFILNNQYMGMVRQWQELVHDSRYSQSYSAALPDFVKLAESFGIRGLRVETLGGLDEAIETMLTHEGPVLVDVHVEQEECCFPMIPSGASHDQMLLGPGRVFGGAELTEEGKRLV</sequence>
<dbReference type="PANTHER" id="PTHR18968:SF13">
    <property type="entry name" value="ACETOLACTATE SYNTHASE CATALYTIC SUBUNIT, MITOCHONDRIAL"/>
    <property type="match status" value="1"/>
</dbReference>